<evidence type="ECO:0000313" key="2">
    <source>
        <dbReference type="Proteomes" id="UP000053989"/>
    </source>
</evidence>
<sequence length="63" mass="6956">MAWMASASAARQISKAQLAYYRLPKLPFEGGGFISLVQKSLSFSLDDIKHMGTGDSRFYKNAP</sequence>
<dbReference type="Proteomes" id="UP000053989">
    <property type="component" value="Unassembled WGS sequence"/>
</dbReference>
<dbReference type="AlphaFoldDB" id="A0A0C3DN87"/>
<reference evidence="2" key="2">
    <citation type="submission" date="2015-01" db="EMBL/GenBank/DDBJ databases">
        <title>Evolutionary Origins and Diversification of the Mycorrhizal Mutualists.</title>
        <authorList>
            <consortium name="DOE Joint Genome Institute"/>
            <consortium name="Mycorrhizal Genomics Consortium"/>
            <person name="Kohler A."/>
            <person name="Kuo A."/>
            <person name="Nagy L.G."/>
            <person name="Floudas D."/>
            <person name="Copeland A."/>
            <person name="Barry K.W."/>
            <person name="Cichocki N."/>
            <person name="Veneault-Fourrey C."/>
            <person name="LaButti K."/>
            <person name="Lindquist E.A."/>
            <person name="Lipzen A."/>
            <person name="Lundell T."/>
            <person name="Morin E."/>
            <person name="Murat C."/>
            <person name="Riley R."/>
            <person name="Ohm R."/>
            <person name="Sun H."/>
            <person name="Tunlid A."/>
            <person name="Henrissat B."/>
            <person name="Grigoriev I.V."/>
            <person name="Hibbett D.S."/>
            <person name="Martin F."/>
        </authorList>
    </citation>
    <scope>NUCLEOTIDE SEQUENCE [LARGE SCALE GENOMIC DNA]</scope>
    <source>
        <strain evidence="2">Foug A</strain>
    </source>
</reference>
<proteinExistence type="predicted"/>
<dbReference type="HOGENOM" id="CLU_2887143_0_0_1"/>
<keyword evidence="2" id="KW-1185">Reference proteome</keyword>
<organism evidence="1 2">
    <name type="scientific">Scleroderma citrinum Foug A</name>
    <dbReference type="NCBI Taxonomy" id="1036808"/>
    <lineage>
        <taxon>Eukaryota</taxon>
        <taxon>Fungi</taxon>
        <taxon>Dikarya</taxon>
        <taxon>Basidiomycota</taxon>
        <taxon>Agaricomycotina</taxon>
        <taxon>Agaricomycetes</taxon>
        <taxon>Agaricomycetidae</taxon>
        <taxon>Boletales</taxon>
        <taxon>Sclerodermatineae</taxon>
        <taxon>Sclerodermataceae</taxon>
        <taxon>Scleroderma</taxon>
    </lineage>
</organism>
<dbReference type="InParanoid" id="A0A0C3DN87"/>
<reference evidence="1 2" key="1">
    <citation type="submission" date="2014-04" db="EMBL/GenBank/DDBJ databases">
        <authorList>
            <consortium name="DOE Joint Genome Institute"/>
            <person name="Kuo A."/>
            <person name="Kohler A."/>
            <person name="Nagy L.G."/>
            <person name="Floudas D."/>
            <person name="Copeland A."/>
            <person name="Barry K.W."/>
            <person name="Cichocki N."/>
            <person name="Veneault-Fourrey C."/>
            <person name="LaButti K."/>
            <person name="Lindquist E.A."/>
            <person name="Lipzen A."/>
            <person name="Lundell T."/>
            <person name="Morin E."/>
            <person name="Murat C."/>
            <person name="Sun H."/>
            <person name="Tunlid A."/>
            <person name="Henrissat B."/>
            <person name="Grigoriev I.V."/>
            <person name="Hibbett D.S."/>
            <person name="Martin F."/>
            <person name="Nordberg H.P."/>
            <person name="Cantor M.N."/>
            <person name="Hua S.X."/>
        </authorList>
    </citation>
    <scope>NUCLEOTIDE SEQUENCE [LARGE SCALE GENOMIC DNA]</scope>
    <source>
        <strain evidence="1 2">Foug A</strain>
    </source>
</reference>
<protein>
    <submittedName>
        <fullName evidence="1">Uncharacterized protein</fullName>
    </submittedName>
</protein>
<evidence type="ECO:0000313" key="1">
    <source>
        <dbReference type="EMBL" id="KIM57689.1"/>
    </source>
</evidence>
<accession>A0A0C3DN87</accession>
<dbReference type="EMBL" id="KN822097">
    <property type="protein sequence ID" value="KIM57689.1"/>
    <property type="molecule type" value="Genomic_DNA"/>
</dbReference>
<gene>
    <name evidence="1" type="ORF">SCLCIDRAFT_1219177</name>
</gene>
<name>A0A0C3DN87_9AGAM</name>